<evidence type="ECO:0000259" key="1">
    <source>
        <dbReference type="PROSITE" id="PS50086"/>
    </source>
</evidence>
<keyword evidence="3" id="KW-1185">Reference proteome</keyword>
<sequence>PEGYYTSSLIGAVADQKVLRDLVAEKLPKLAAHLRSLEVDLSLFALCWFLTCFVDVLPHSIYITIFDAFLYEGNKVLFRFALALLKICEPQVLQCKTIAKHKSTLPIFKSLAQVAFNELNPFPQKTIETKRQLYVAQLKDTGHCM</sequence>
<dbReference type="AlphaFoldDB" id="A0A8R1IE17"/>
<dbReference type="Gene3D" id="1.10.472.80">
    <property type="entry name" value="Ypt/Rab-GAP domain of gyp1p, domain 3"/>
    <property type="match status" value="1"/>
</dbReference>
<evidence type="ECO:0000313" key="2">
    <source>
        <dbReference type="EnsemblMetazoa" id="CJA30932.1"/>
    </source>
</evidence>
<proteinExistence type="predicted"/>
<organism evidence="2 3">
    <name type="scientific">Caenorhabditis japonica</name>
    <dbReference type="NCBI Taxonomy" id="281687"/>
    <lineage>
        <taxon>Eukaryota</taxon>
        <taxon>Metazoa</taxon>
        <taxon>Ecdysozoa</taxon>
        <taxon>Nematoda</taxon>
        <taxon>Chromadorea</taxon>
        <taxon>Rhabditida</taxon>
        <taxon>Rhabditina</taxon>
        <taxon>Rhabditomorpha</taxon>
        <taxon>Rhabditoidea</taxon>
        <taxon>Rhabditidae</taxon>
        <taxon>Peloderinae</taxon>
        <taxon>Caenorhabditis</taxon>
    </lineage>
</organism>
<feature type="domain" description="Rab-GAP TBC" evidence="1">
    <location>
        <begin position="1"/>
        <end position="73"/>
    </location>
</feature>
<dbReference type="InterPro" id="IPR050302">
    <property type="entry name" value="Rab_GAP_TBC_domain"/>
</dbReference>
<dbReference type="SUPFAM" id="SSF47923">
    <property type="entry name" value="Ypt/Rab-GAP domain of gyp1p"/>
    <property type="match status" value="1"/>
</dbReference>
<name>A0A8R1IE17_CAEJA</name>
<dbReference type="PANTHER" id="PTHR47219">
    <property type="entry name" value="RAB GTPASE-ACTIVATING PROTEIN 1-LIKE"/>
    <property type="match status" value="1"/>
</dbReference>
<reference evidence="2" key="2">
    <citation type="submission" date="2022-06" db="UniProtKB">
        <authorList>
            <consortium name="EnsemblMetazoa"/>
        </authorList>
    </citation>
    <scope>IDENTIFICATION</scope>
    <source>
        <strain evidence="2">DF5081</strain>
    </source>
</reference>
<accession>A0A8R1IE17</accession>
<dbReference type="PANTHER" id="PTHR47219:SF20">
    <property type="entry name" value="TBC1 DOMAIN FAMILY MEMBER 2B"/>
    <property type="match status" value="1"/>
</dbReference>
<dbReference type="InterPro" id="IPR035969">
    <property type="entry name" value="Rab-GAP_TBC_sf"/>
</dbReference>
<dbReference type="GO" id="GO:0031267">
    <property type="term" value="F:small GTPase binding"/>
    <property type="evidence" value="ECO:0007669"/>
    <property type="project" value="TreeGrafter"/>
</dbReference>
<dbReference type="Proteomes" id="UP000005237">
    <property type="component" value="Unassembled WGS sequence"/>
</dbReference>
<dbReference type="PROSITE" id="PS50086">
    <property type="entry name" value="TBC_RABGAP"/>
    <property type="match status" value="1"/>
</dbReference>
<protein>
    <submittedName>
        <fullName evidence="2">Rab-GAP TBC domain-containing protein</fullName>
    </submittedName>
</protein>
<evidence type="ECO:0000313" key="3">
    <source>
        <dbReference type="Proteomes" id="UP000005237"/>
    </source>
</evidence>
<dbReference type="GO" id="GO:0005096">
    <property type="term" value="F:GTPase activator activity"/>
    <property type="evidence" value="ECO:0007669"/>
    <property type="project" value="TreeGrafter"/>
</dbReference>
<reference evidence="3" key="1">
    <citation type="submission" date="2010-08" db="EMBL/GenBank/DDBJ databases">
        <authorList>
            <consortium name="Caenorhabditis japonica Sequencing Consortium"/>
            <person name="Wilson R.K."/>
        </authorList>
    </citation>
    <scope>NUCLEOTIDE SEQUENCE [LARGE SCALE GENOMIC DNA]</scope>
    <source>
        <strain evidence="3">DF5081</strain>
    </source>
</reference>
<dbReference type="EnsemblMetazoa" id="CJA30932.1">
    <property type="protein sequence ID" value="CJA30932.1"/>
    <property type="gene ID" value="WBGene00206779"/>
</dbReference>
<dbReference type="InterPro" id="IPR000195">
    <property type="entry name" value="Rab-GAP-TBC_dom"/>
</dbReference>
<dbReference type="Pfam" id="PF00566">
    <property type="entry name" value="RabGAP-TBC"/>
    <property type="match status" value="1"/>
</dbReference>